<feature type="transmembrane region" description="Helical" evidence="1">
    <location>
        <begin position="217"/>
        <end position="239"/>
    </location>
</feature>
<gene>
    <name evidence="2" type="ORF">SAMN02194393_02185</name>
</gene>
<evidence type="ECO:0000313" key="2">
    <source>
        <dbReference type="EMBL" id="SKC68767.1"/>
    </source>
</evidence>
<dbReference type="Proteomes" id="UP000190285">
    <property type="component" value="Unassembled WGS sequence"/>
</dbReference>
<sequence length="278" mass="33277">MKKTCKEVRQLKKYFTWKEKLSAMSKKHFCKVIDSKIRKIENTNYILKSNEELENIIKTEKYNYIFQSYRNDIMNFISILISVLILFTSFSYSFMMEIERVNSRTMSYSENCTIFDNTVYNTEKFIKKLQNEKNLSFKYLDEIENIVLYLKNNKLFIIKGENEFKEAYKKMTTISNSLRGKTKLHKEFKNITKDFGEIDLLKFEKYIIKKNLEVLEFVYSIVKQLLILITFIFCLIIYINSTISIISKANQVLVEIEVSKARQALKKKKMVQFKLDFE</sequence>
<dbReference type="EMBL" id="FUZT01000005">
    <property type="protein sequence ID" value="SKC68767.1"/>
    <property type="molecule type" value="Genomic_DNA"/>
</dbReference>
<protein>
    <submittedName>
        <fullName evidence="2">Uncharacterized protein</fullName>
    </submittedName>
</protein>
<reference evidence="2 3" key="1">
    <citation type="submission" date="2017-02" db="EMBL/GenBank/DDBJ databases">
        <authorList>
            <person name="Peterson S.W."/>
        </authorList>
    </citation>
    <scope>NUCLEOTIDE SEQUENCE [LARGE SCALE GENOMIC DNA]</scope>
    <source>
        <strain evidence="2 3">M1</strain>
    </source>
</reference>
<feature type="transmembrane region" description="Helical" evidence="1">
    <location>
        <begin position="73"/>
        <end position="94"/>
    </location>
</feature>
<name>A0A1T5KYE2_9FIRM</name>
<dbReference type="RefSeq" id="WP_208985036.1">
    <property type="nucleotide sequence ID" value="NZ_FUZT01000005.1"/>
</dbReference>
<evidence type="ECO:0000256" key="1">
    <source>
        <dbReference type="SAM" id="Phobius"/>
    </source>
</evidence>
<keyword evidence="1" id="KW-0812">Transmembrane</keyword>
<proteinExistence type="predicted"/>
<keyword evidence="1" id="KW-0472">Membrane</keyword>
<keyword evidence="1" id="KW-1133">Transmembrane helix</keyword>
<keyword evidence="3" id="KW-1185">Reference proteome</keyword>
<evidence type="ECO:0000313" key="3">
    <source>
        <dbReference type="Proteomes" id="UP000190285"/>
    </source>
</evidence>
<dbReference type="AlphaFoldDB" id="A0A1T5KYE2"/>
<accession>A0A1T5KYE2</accession>
<organism evidence="2 3">
    <name type="scientific">Maledivibacter halophilus</name>
    <dbReference type="NCBI Taxonomy" id="36842"/>
    <lineage>
        <taxon>Bacteria</taxon>
        <taxon>Bacillati</taxon>
        <taxon>Bacillota</taxon>
        <taxon>Clostridia</taxon>
        <taxon>Peptostreptococcales</taxon>
        <taxon>Caminicellaceae</taxon>
        <taxon>Maledivibacter</taxon>
    </lineage>
</organism>